<dbReference type="PANTHER" id="PTHR42850:SF10">
    <property type="entry name" value="SERINE_THREONINE-PROTEIN PHOSPHATASE 1"/>
    <property type="match status" value="1"/>
</dbReference>
<sequence>MLKRFERNDNGHDYVVGDLHGHYALLERELTRVDFDTARDRLFSVGDLIDRGPDSLKCLELVHQPWCYAVTGNHEMMARNALFDNHWGQWLSNGGDWSQSHDKVTLRNRLAEAMMKMPLAFEVETAHGVVGIVHAEPPANWSDIRKTSRETLLWSRQRIESNNQSIVSGIDGVVVGHTPVPEPRTLGNVRYIDVGSFFSGRICLEKLEDIAGMMKKHTNP</sequence>
<dbReference type="GO" id="GO:0008803">
    <property type="term" value="F:bis(5'-nucleosyl)-tetraphosphatase (symmetrical) activity"/>
    <property type="evidence" value="ECO:0007669"/>
    <property type="project" value="TreeGrafter"/>
</dbReference>
<dbReference type="InterPro" id="IPR029052">
    <property type="entry name" value="Metallo-depent_PP-like"/>
</dbReference>
<dbReference type="Gene3D" id="3.60.21.10">
    <property type="match status" value="1"/>
</dbReference>
<keyword evidence="2" id="KW-1185">Reference proteome</keyword>
<dbReference type="InterPro" id="IPR004843">
    <property type="entry name" value="Calcineurin-like_PHP"/>
</dbReference>
<dbReference type="Pfam" id="PF00149">
    <property type="entry name" value="Metallophos"/>
    <property type="match status" value="1"/>
</dbReference>
<proteinExistence type="predicted"/>
<evidence type="ECO:0000313" key="2">
    <source>
        <dbReference type="Proteomes" id="UP000194457"/>
    </source>
</evidence>
<name>A0A240UL33_9GAMM</name>
<gene>
    <name evidence="1" type="ORF">B9H00_00520</name>
</gene>
<dbReference type="Proteomes" id="UP000194457">
    <property type="component" value="Chromosome"/>
</dbReference>
<dbReference type="EMBL" id="CP021358">
    <property type="protein sequence ID" value="ART61729.1"/>
    <property type="molecule type" value="Genomic_DNA"/>
</dbReference>
<dbReference type="SUPFAM" id="SSF56300">
    <property type="entry name" value="Metallo-dependent phosphatases"/>
    <property type="match status" value="1"/>
</dbReference>
<evidence type="ECO:0000313" key="1">
    <source>
        <dbReference type="EMBL" id="ART61729.1"/>
    </source>
</evidence>
<organism evidence="1 2">
    <name type="scientific">Kushneria marisflavi</name>
    <dbReference type="NCBI Taxonomy" id="157779"/>
    <lineage>
        <taxon>Bacteria</taxon>
        <taxon>Pseudomonadati</taxon>
        <taxon>Pseudomonadota</taxon>
        <taxon>Gammaproteobacteria</taxon>
        <taxon>Oceanospirillales</taxon>
        <taxon>Halomonadaceae</taxon>
        <taxon>Kushneria</taxon>
    </lineage>
</organism>
<dbReference type="PANTHER" id="PTHR42850">
    <property type="entry name" value="METALLOPHOSPHOESTERASE"/>
    <property type="match status" value="1"/>
</dbReference>
<accession>A0A240UL33</accession>
<dbReference type="InterPro" id="IPR050126">
    <property type="entry name" value="Ap4A_hydrolase"/>
</dbReference>
<dbReference type="AlphaFoldDB" id="A0A240UL33"/>
<dbReference type="KEGG" id="kma:B9H00_00520"/>
<dbReference type="GO" id="GO:0016791">
    <property type="term" value="F:phosphatase activity"/>
    <property type="evidence" value="ECO:0007669"/>
    <property type="project" value="TreeGrafter"/>
</dbReference>
<reference evidence="1 2" key="1">
    <citation type="submission" date="2017-05" db="EMBL/GenBank/DDBJ databases">
        <authorList>
            <person name="Song R."/>
            <person name="Chenine A.L."/>
            <person name="Ruprecht R.M."/>
        </authorList>
    </citation>
    <scope>NUCLEOTIDE SEQUENCE [LARGE SCALE GENOMIC DNA]</scope>
    <source>
        <strain evidence="1">SW32</strain>
    </source>
</reference>
<dbReference type="GO" id="GO:0005737">
    <property type="term" value="C:cytoplasm"/>
    <property type="evidence" value="ECO:0007669"/>
    <property type="project" value="TreeGrafter"/>
</dbReference>
<dbReference type="GO" id="GO:0110154">
    <property type="term" value="P:RNA decapping"/>
    <property type="evidence" value="ECO:0007669"/>
    <property type="project" value="TreeGrafter"/>
</dbReference>
<dbReference type="OrthoDB" id="5296354at2"/>
<protein>
    <submittedName>
        <fullName evidence="1">Uncharacterized protein</fullName>
    </submittedName>
</protein>
<dbReference type="RefSeq" id="WP_086899005.1">
    <property type="nucleotide sequence ID" value="NZ_CP021358.1"/>
</dbReference>